<keyword evidence="1" id="KW-1133">Transmembrane helix</keyword>
<evidence type="ECO:0000313" key="3">
    <source>
        <dbReference type="Proteomes" id="UP000009875"/>
    </source>
</evidence>
<dbReference type="PATRIC" id="fig|883081.3.peg.453"/>
<keyword evidence="1" id="KW-0812">Transmembrane</keyword>
<evidence type="ECO:0000256" key="1">
    <source>
        <dbReference type="SAM" id="Phobius"/>
    </source>
</evidence>
<dbReference type="HOGENOM" id="CLU_1324165_0_0_9"/>
<name>K9EBD6_9LACT</name>
<dbReference type="eggNOG" id="ENOG5033080">
    <property type="taxonomic scope" value="Bacteria"/>
</dbReference>
<feature type="transmembrane region" description="Helical" evidence="1">
    <location>
        <begin position="52"/>
        <end position="73"/>
    </location>
</feature>
<keyword evidence="1" id="KW-0472">Membrane</keyword>
<protein>
    <recommendedName>
        <fullName evidence="4">Transporter-associated domain-containing protein</fullName>
    </recommendedName>
</protein>
<dbReference type="STRING" id="883081.HMPREF9698_00453"/>
<sequence length="207" mass="24135">MRRKLIRRFEKLVFILEMIIVAFIVIGIIIGMTDFVYYFRDLISAETNSYELFEAFLAYSLILIVGIELILMLLYHSTRAILELILFVIARKMLVYSHTMLDLVLGTLAILMVFAILRYLLPNEAEHDIVRKVEKTYLPNVKMADIFEDWDESYDYPLDMTVADYILDQSKELGQKVEVTTAVGYKDKHIEVLELDEEGNISRVSVY</sequence>
<accession>K9EBD6</accession>
<evidence type="ECO:0000313" key="2">
    <source>
        <dbReference type="EMBL" id="EKU93973.1"/>
    </source>
</evidence>
<gene>
    <name evidence="2" type="ORF">HMPREF9698_00453</name>
</gene>
<feature type="transmembrane region" description="Helical" evidence="1">
    <location>
        <begin position="12"/>
        <end position="32"/>
    </location>
</feature>
<dbReference type="AlphaFoldDB" id="K9EBD6"/>
<keyword evidence="3" id="KW-1185">Reference proteome</keyword>
<dbReference type="Proteomes" id="UP000009875">
    <property type="component" value="Unassembled WGS sequence"/>
</dbReference>
<evidence type="ECO:0008006" key="4">
    <source>
        <dbReference type="Google" id="ProtNLM"/>
    </source>
</evidence>
<feature type="transmembrane region" description="Helical" evidence="1">
    <location>
        <begin position="103"/>
        <end position="121"/>
    </location>
</feature>
<dbReference type="EMBL" id="AGXA01000007">
    <property type="protein sequence ID" value="EKU93973.1"/>
    <property type="molecule type" value="Genomic_DNA"/>
</dbReference>
<dbReference type="RefSeq" id="WP_003776937.1">
    <property type="nucleotide sequence ID" value="NZ_JH992957.1"/>
</dbReference>
<reference evidence="2 3" key="1">
    <citation type="submission" date="2012-09" db="EMBL/GenBank/DDBJ databases">
        <title>The Genome Sequence of Alloiococcus otitis ATCC 51267.</title>
        <authorList>
            <consortium name="The Broad Institute Genome Sequencing Platform"/>
            <person name="Earl A."/>
            <person name="Ward D."/>
            <person name="Feldgarden M."/>
            <person name="Gevers D."/>
            <person name="Huys G."/>
            <person name="Walker B."/>
            <person name="Young S.K."/>
            <person name="Zeng Q."/>
            <person name="Gargeya S."/>
            <person name="Fitzgerald M."/>
            <person name="Haas B."/>
            <person name="Abouelleil A."/>
            <person name="Alvarado L."/>
            <person name="Arachchi H.M."/>
            <person name="Berlin A.M."/>
            <person name="Chapman S.B."/>
            <person name="Goldberg J."/>
            <person name="Griggs A."/>
            <person name="Gujja S."/>
            <person name="Hansen M."/>
            <person name="Howarth C."/>
            <person name="Imamovic A."/>
            <person name="Larimer J."/>
            <person name="McCowen C."/>
            <person name="Montmayeur A."/>
            <person name="Murphy C."/>
            <person name="Neiman D."/>
            <person name="Pearson M."/>
            <person name="Priest M."/>
            <person name="Roberts A."/>
            <person name="Saif S."/>
            <person name="Shea T."/>
            <person name="Sisk P."/>
            <person name="Sykes S."/>
            <person name="Wortman J."/>
            <person name="Nusbaum C."/>
            <person name="Birren B."/>
        </authorList>
    </citation>
    <scope>NUCLEOTIDE SEQUENCE [LARGE SCALE GENOMIC DNA]</scope>
    <source>
        <strain evidence="2 3">ATCC 51267</strain>
    </source>
</reference>
<organism evidence="2 3">
    <name type="scientific">Alloiococcus otitis ATCC 51267</name>
    <dbReference type="NCBI Taxonomy" id="883081"/>
    <lineage>
        <taxon>Bacteria</taxon>
        <taxon>Bacillati</taxon>
        <taxon>Bacillota</taxon>
        <taxon>Bacilli</taxon>
        <taxon>Lactobacillales</taxon>
        <taxon>Carnobacteriaceae</taxon>
        <taxon>Alloiococcus</taxon>
    </lineage>
</organism>
<comment type="caution">
    <text evidence="2">The sequence shown here is derived from an EMBL/GenBank/DDBJ whole genome shotgun (WGS) entry which is preliminary data.</text>
</comment>
<proteinExistence type="predicted"/>